<feature type="compositionally biased region" description="Basic residues" evidence="1">
    <location>
        <begin position="30"/>
        <end position="44"/>
    </location>
</feature>
<dbReference type="AlphaFoldDB" id="A0A7S4G773"/>
<name>A0A7S4G773_9EUGL</name>
<feature type="compositionally biased region" description="Acidic residues" evidence="1">
    <location>
        <begin position="104"/>
        <end position="117"/>
    </location>
</feature>
<feature type="region of interest" description="Disordered" evidence="1">
    <location>
        <begin position="98"/>
        <end position="119"/>
    </location>
</feature>
<reference evidence="2" key="1">
    <citation type="submission" date="2021-01" db="EMBL/GenBank/DDBJ databases">
        <authorList>
            <person name="Corre E."/>
            <person name="Pelletier E."/>
            <person name="Niang G."/>
            <person name="Scheremetjew M."/>
            <person name="Finn R."/>
            <person name="Kale V."/>
            <person name="Holt S."/>
            <person name="Cochrane G."/>
            <person name="Meng A."/>
            <person name="Brown T."/>
            <person name="Cohen L."/>
        </authorList>
    </citation>
    <scope>NUCLEOTIDE SEQUENCE</scope>
    <source>
        <strain evidence="2">CCMP1594</strain>
    </source>
</reference>
<feature type="compositionally biased region" description="Low complexity" evidence="1">
    <location>
        <begin position="1"/>
        <end position="10"/>
    </location>
</feature>
<gene>
    <name evidence="2" type="ORF">EGYM00163_LOCUS38742</name>
</gene>
<feature type="region of interest" description="Disordered" evidence="1">
    <location>
        <begin position="1"/>
        <end position="73"/>
    </location>
</feature>
<evidence type="ECO:0000313" key="2">
    <source>
        <dbReference type="EMBL" id="CAE0827480.1"/>
    </source>
</evidence>
<sequence length="222" mass="24039">MSDADAMRAQAADDDGEDVGEPGATEGRGAKRRRSKGPAKKKRRLSEPPGTAAAEAAPSAPPRAMTTPYIQDSSTKEEVDYALACFLERLRRDGIAGDASAAGDGDDVSDSDSDGDGELQATPEALELMRFFHTLGSAFFLAGQDGFNEVMRIFEEKVSAAVHSDMSRKALQSLHQVLRHVHGFTAVRYAGLPSGHDTQPTDAVMRRFERMLKTFEKEHGLQ</sequence>
<proteinExistence type="predicted"/>
<feature type="compositionally biased region" description="Low complexity" evidence="1">
    <location>
        <begin position="48"/>
        <end position="64"/>
    </location>
</feature>
<dbReference type="EMBL" id="HBJA01112227">
    <property type="protein sequence ID" value="CAE0827480.1"/>
    <property type="molecule type" value="Transcribed_RNA"/>
</dbReference>
<evidence type="ECO:0000256" key="1">
    <source>
        <dbReference type="SAM" id="MobiDB-lite"/>
    </source>
</evidence>
<accession>A0A7S4G773</accession>
<organism evidence="2">
    <name type="scientific">Eutreptiella gymnastica</name>
    <dbReference type="NCBI Taxonomy" id="73025"/>
    <lineage>
        <taxon>Eukaryota</taxon>
        <taxon>Discoba</taxon>
        <taxon>Euglenozoa</taxon>
        <taxon>Euglenida</taxon>
        <taxon>Spirocuta</taxon>
        <taxon>Euglenophyceae</taxon>
        <taxon>Eutreptiales</taxon>
        <taxon>Eutreptiaceae</taxon>
        <taxon>Eutreptiella</taxon>
    </lineage>
</organism>
<protein>
    <submittedName>
        <fullName evidence="2">Uncharacterized protein</fullName>
    </submittedName>
</protein>